<dbReference type="Pfam" id="PF04055">
    <property type="entry name" value="Radical_SAM"/>
    <property type="match status" value="1"/>
</dbReference>
<comment type="subunit">
    <text evidence="8">Homodimer.</text>
</comment>
<dbReference type="AlphaFoldDB" id="A0A2G9Y6L7"/>
<evidence type="ECO:0000256" key="7">
    <source>
        <dbReference type="ARBA" id="ARBA00023239"/>
    </source>
</evidence>
<comment type="caution">
    <text evidence="10">The sequence shown here is derived from an EMBL/GenBank/DDBJ whole genome shotgun (WGS) entry which is preliminary data.</text>
</comment>
<comment type="similarity">
    <text evidence="8">Belongs to the radical SAM superfamily. 7-carboxy-7-deazaguanine synthase family.</text>
</comment>
<dbReference type="GO" id="GO:1904047">
    <property type="term" value="F:S-adenosyl-L-methionine binding"/>
    <property type="evidence" value="ECO:0007669"/>
    <property type="project" value="UniProtKB-UniRule"/>
</dbReference>
<keyword evidence="6 8" id="KW-0411">Iron-sulfur</keyword>
<keyword evidence="5 8" id="KW-0408">Iron</keyword>
<dbReference type="HAMAP" id="MF_00917">
    <property type="entry name" value="QueE"/>
    <property type="match status" value="1"/>
</dbReference>
<dbReference type="PIRSF" id="PIRSF000370">
    <property type="entry name" value="QueE"/>
    <property type="match status" value="1"/>
</dbReference>
<evidence type="ECO:0000256" key="5">
    <source>
        <dbReference type="ARBA" id="ARBA00023004"/>
    </source>
</evidence>
<comment type="caution">
    <text evidence="8">Lacks conserved residue(s) required for the propagation of feature annotation.</text>
</comment>
<keyword evidence="2 8" id="KW-0949">S-adenosyl-L-methionine</keyword>
<feature type="binding site" evidence="8">
    <location>
        <position position="126"/>
    </location>
    <ligand>
        <name>S-adenosyl-L-methionine</name>
        <dbReference type="ChEBI" id="CHEBI:59789"/>
    </ligand>
</feature>
<evidence type="ECO:0000256" key="4">
    <source>
        <dbReference type="ARBA" id="ARBA00022842"/>
    </source>
</evidence>
<keyword evidence="4 8" id="KW-0460">Magnesium</keyword>
<dbReference type="Proteomes" id="UP000231025">
    <property type="component" value="Unassembled WGS sequence"/>
</dbReference>
<sequence>MGNSYEYGCLYKKRSMKIYRPTVLDKQRIKPIPNMLKVSGDQVFATFQGEGITAGQPAVFLRLHYCNLACSWCDTKYTWDKTRKEFWQEPIDWSYPEAVTKIKAAWLQKFGLKTPDSKKRLVITGGEPLLQQAKIVKLLQFLPNWRVEIETNGTIIPLAELSNCQINCSPKLENSGNLLSLRFKSEVLKQINSLPNSWFKFVVVKAKDLEEIDEIVTCCALNPEKILIMPEGYTVETISEHLIQVKTEVQKRKWRVIQRNQIIWYGNKRRT</sequence>
<feature type="binding site" evidence="8">
    <location>
        <begin position="169"/>
        <end position="171"/>
    </location>
    <ligand>
        <name>S-adenosyl-L-methionine</name>
        <dbReference type="ChEBI" id="CHEBI:59789"/>
    </ligand>
</feature>
<organism evidence="10 11">
    <name type="scientific">Candidatus Roizmanbacteria bacterium CG23_combo_of_CG06-09_8_20_14_all_35_49</name>
    <dbReference type="NCBI Taxonomy" id="1974863"/>
    <lineage>
        <taxon>Bacteria</taxon>
        <taxon>Candidatus Roizmaniibacteriota</taxon>
    </lineage>
</organism>
<keyword evidence="3 8" id="KW-0479">Metal-binding</keyword>
<dbReference type="GO" id="GO:0008616">
    <property type="term" value="P:tRNA queuosine(34) biosynthetic process"/>
    <property type="evidence" value="ECO:0007669"/>
    <property type="project" value="UniProtKB-UniRule"/>
</dbReference>
<dbReference type="SUPFAM" id="SSF102114">
    <property type="entry name" value="Radical SAM enzymes"/>
    <property type="match status" value="1"/>
</dbReference>
<dbReference type="PROSITE" id="PS51918">
    <property type="entry name" value="RADICAL_SAM"/>
    <property type="match status" value="1"/>
</dbReference>
<feature type="binding site" evidence="8">
    <location>
        <position position="66"/>
    </location>
    <ligand>
        <name>[4Fe-4S] cluster</name>
        <dbReference type="ChEBI" id="CHEBI:49883"/>
        <note>4Fe-4S-S-AdoMet</note>
    </ligand>
</feature>
<evidence type="ECO:0000313" key="10">
    <source>
        <dbReference type="EMBL" id="PIP14885.1"/>
    </source>
</evidence>
<dbReference type="PANTHER" id="PTHR42836:SF1">
    <property type="entry name" value="7-CARBOXY-7-DEAZAGUANINE SYNTHASE"/>
    <property type="match status" value="1"/>
</dbReference>
<name>A0A2G9Y6L7_9BACT</name>
<comment type="cofactor">
    <cofactor evidence="8">
        <name>Mg(2+)</name>
        <dbReference type="ChEBI" id="CHEBI:18420"/>
    </cofactor>
</comment>
<dbReference type="PANTHER" id="PTHR42836">
    <property type="entry name" value="7-CARBOXY-7-DEAZAGUANINE SYNTHASE"/>
    <property type="match status" value="1"/>
</dbReference>
<evidence type="ECO:0000259" key="9">
    <source>
        <dbReference type="PROSITE" id="PS51918"/>
    </source>
</evidence>
<dbReference type="SFLD" id="SFLDS00029">
    <property type="entry name" value="Radical_SAM"/>
    <property type="match status" value="1"/>
</dbReference>
<dbReference type="InterPro" id="IPR013785">
    <property type="entry name" value="Aldolase_TIM"/>
</dbReference>
<feature type="binding site" evidence="8">
    <location>
        <position position="70"/>
    </location>
    <ligand>
        <name>[4Fe-4S] cluster</name>
        <dbReference type="ChEBI" id="CHEBI:49883"/>
        <note>4Fe-4S-S-AdoMet</note>
    </ligand>
</feature>
<dbReference type="InterPro" id="IPR024924">
    <property type="entry name" value="7-CO-7-deazaguanine_synth-like"/>
</dbReference>
<dbReference type="InterPro" id="IPR058240">
    <property type="entry name" value="rSAM_sf"/>
</dbReference>
<evidence type="ECO:0000256" key="2">
    <source>
        <dbReference type="ARBA" id="ARBA00022691"/>
    </source>
</evidence>
<dbReference type="InterPro" id="IPR007197">
    <property type="entry name" value="rSAM"/>
</dbReference>
<feature type="binding site" evidence="8">
    <location>
        <begin position="72"/>
        <end position="74"/>
    </location>
    <ligand>
        <name>S-adenosyl-L-methionine</name>
        <dbReference type="ChEBI" id="CHEBI:59789"/>
    </ligand>
</feature>
<comment type="pathway">
    <text evidence="8">Purine metabolism; 7-cyano-7-deazaguanine biosynthesis.</text>
</comment>
<proteinExistence type="inferred from homology"/>
<dbReference type="GO" id="GO:0016840">
    <property type="term" value="F:carbon-nitrogen lyase activity"/>
    <property type="evidence" value="ECO:0007669"/>
    <property type="project" value="UniProtKB-UniRule"/>
</dbReference>
<comment type="cofactor">
    <cofactor evidence="8">
        <name>S-adenosyl-L-methionine</name>
        <dbReference type="ChEBI" id="CHEBI:59789"/>
    </cofactor>
    <text evidence="8">Binds 1 S-adenosyl-L-methionine per subunit.</text>
</comment>
<dbReference type="EC" id="4.3.99.3" evidence="8"/>
<feature type="binding site" evidence="8">
    <location>
        <begin position="47"/>
        <end position="49"/>
    </location>
    <ligand>
        <name>substrate</name>
    </ligand>
</feature>
<evidence type="ECO:0000256" key="3">
    <source>
        <dbReference type="ARBA" id="ARBA00022723"/>
    </source>
</evidence>
<protein>
    <recommendedName>
        <fullName evidence="8">7-carboxy-7-deazaguanine synthase</fullName>
        <shortName evidence="8">CDG synthase</shortName>
        <ecNumber evidence="8">4.3.99.3</ecNumber>
    </recommendedName>
    <alternativeName>
        <fullName evidence="8">Queuosine biosynthesis protein QueE</fullName>
    </alternativeName>
</protein>
<comment type="function">
    <text evidence="8">Catalyzes the complex heterocyclic radical-mediated conversion of 6-carboxy-5,6,7,8-tetrahydropterin (CPH4) to 7-carboxy-7-deazaguanine (CDG), a step common to the biosynthetic pathways of all 7-deazapurine-containing compounds.</text>
</comment>
<feature type="binding site" evidence="8">
    <location>
        <position position="75"/>
    </location>
    <ligand>
        <name>Mg(2+)</name>
        <dbReference type="ChEBI" id="CHEBI:18420"/>
    </ligand>
</feature>
<keyword evidence="7 8" id="KW-0456">Lyase</keyword>
<evidence type="ECO:0000313" key="11">
    <source>
        <dbReference type="Proteomes" id="UP000231025"/>
    </source>
</evidence>
<evidence type="ECO:0000256" key="6">
    <source>
        <dbReference type="ARBA" id="ARBA00023014"/>
    </source>
</evidence>
<dbReference type="GO" id="GO:0000287">
    <property type="term" value="F:magnesium ion binding"/>
    <property type="evidence" value="ECO:0007669"/>
    <property type="project" value="UniProtKB-UniRule"/>
</dbReference>
<keyword evidence="8" id="KW-0671">Queuosine biosynthesis</keyword>
<comment type="cofactor">
    <cofactor evidence="8">
        <name>[4Fe-4S] cluster</name>
        <dbReference type="ChEBI" id="CHEBI:49883"/>
    </cofactor>
    <text evidence="8">Binds 1 [4Fe-4S] cluster. The cluster is coordinated with 3 cysteines and an exchangeable S-adenosyl-L-methionine.</text>
</comment>
<feature type="domain" description="Radical SAM core" evidence="9">
    <location>
        <begin position="53"/>
        <end position="267"/>
    </location>
</feature>
<dbReference type="Gene3D" id="3.20.20.70">
    <property type="entry name" value="Aldolase class I"/>
    <property type="match status" value="1"/>
</dbReference>
<feature type="binding site" evidence="8">
    <location>
        <position position="73"/>
    </location>
    <ligand>
        <name>[4Fe-4S] cluster</name>
        <dbReference type="ChEBI" id="CHEBI:49883"/>
        <note>4Fe-4S-S-AdoMet</note>
    </ligand>
</feature>
<accession>A0A2G9Y6L7</accession>
<dbReference type="GO" id="GO:0051539">
    <property type="term" value="F:4 iron, 4 sulfur cluster binding"/>
    <property type="evidence" value="ECO:0007669"/>
    <property type="project" value="UniProtKB-UniRule"/>
</dbReference>
<dbReference type="UniPathway" id="UPA00391"/>
<evidence type="ECO:0000256" key="1">
    <source>
        <dbReference type="ARBA" id="ARBA00022485"/>
    </source>
</evidence>
<comment type="catalytic activity">
    <reaction evidence="8">
        <text>6-carboxy-5,6,7,8-tetrahydropterin + H(+) = 7-carboxy-7-carbaguanine + NH4(+)</text>
        <dbReference type="Rhea" id="RHEA:27974"/>
        <dbReference type="ChEBI" id="CHEBI:15378"/>
        <dbReference type="ChEBI" id="CHEBI:28938"/>
        <dbReference type="ChEBI" id="CHEBI:61032"/>
        <dbReference type="ChEBI" id="CHEBI:61036"/>
        <dbReference type="EC" id="4.3.99.3"/>
    </reaction>
</comment>
<gene>
    <name evidence="8" type="primary">queE</name>
    <name evidence="10" type="ORF">COX47_02740</name>
</gene>
<keyword evidence="1 8" id="KW-0004">4Fe-4S</keyword>
<evidence type="ECO:0000256" key="8">
    <source>
        <dbReference type="HAMAP-Rule" id="MF_00917"/>
    </source>
</evidence>
<dbReference type="EMBL" id="PCRE01000040">
    <property type="protein sequence ID" value="PIP14885.1"/>
    <property type="molecule type" value="Genomic_DNA"/>
</dbReference>
<feature type="binding site" evidence="8">
    <location>
        <position position="124"/>
    </location>
    <ligand>
        <name>substrate</name>
    </ligand>
</feature>
<feature type="binding site" evidence="8">
    <location>
        <position position="62"/>
    </location>
    <ligand>
        <name>substrate</name>
    </ligand>
</feature>
<reference evidence="10 11" key="1">
    <citation type="submission" date="2017-09" db="EMBL/GenBank/DDBJ databases">
        <title>Depth-based differentiation of microbial function through sediment-hosted aquifers and enrichment of novel symbionts in the deep terrestrial subsurface.</title>
        <authorList>
            <person name="Probst A.J."/>
            <person name="Ladd B."/>
            <person name="Jarett J.K."/>
            <person name="Geller-Mcgrath D.E."/>
            <person name="Sieber C.M."/>
            <person name="Emerson J.B."/>
            <person name="Anantharaman K."/>
            <person name="Thomas B.C."/>
            <person name="Malmstrom R."/>
            <person name="Stieglmeier M."/>
            <person name="Klingl A."/>
            <person name="Woyke T."/>
            <person name="Ryan C.M."/>
            <person name="Banfield J.F."/>
        </authorList>
    </citation>
    <scope>NUCLEOTIDE SEQUENCE [LARGE SCALE GENOMIC DNA]</scope>
    <source>
        <strain evidence="10">CG23_combo_of_CG06-09_8_20_14_all_35_49</strain>
    </source>
</reference>